<evidence type="ECO:0000256" key="3">
    <source>
        <dbReference type="HAMAP-Rule" id="MF_00088"/>
    </source>
</evidence>
<dbReference type="GO" id="GO:0003723">
    <property type="term" value="F:RNA binding"/>
    <property type="evidence" value="ECO:0007669"/>
    <property type="project" value="UniProtKB-UniRule"/>
</dbReference>
<comment type="caution">
    <text evidence="4">The sequence shown here is derived from an EMBL/GenBank/DDBJ whole genome shotgun (WGS) entry which is preliminary data.</text>
</comment>
<dbReference type="GO" id="GO:0008360">
    <property type="term" value="P:regulation of cell shape"/>
    <property type="evidence" value="ECO:0007669"/>
    <property type="project" value="UniProtKB-KW"/>
</dbReference>
<protein>
    <recommendedName>
        <fullName evidence="3">RNA-binding protein KhpA</fullName>
    </recommendedName>
    <alternativeName>
        <fullName evidence="3">KH-domain protein A</fullName>
    </alternativeName>
</protein>
<organism evidence="4 5">
    <name type="scientific">Candidatus Uhrbacteria bacterium CG_4_9_14_3_um_filter_50_9</name>
    <dbReference type="NCBI Taxonomy" id="1975035"/>
    <lineage>
        <taxon>Bacteria</taxon>
        <taxon>Candidatus Uhriibacteriota</taxon>
    </lineage>
</organism>
<evidence type="ECO:0000256" key="1">
    <source>
        <dbReference type="ARBA" id="ARBA00022490"/>
    </source>
</evidence>
<accession>A0A2M7XBC8</accession>
<comment type="function">
    <text evidence="3">A probable RNA chaperone. Forms a complex with KhpB which binds to cellular RNA and controls its expression. Plays a role in peptidoglycan (PG) homeostasis and cell length regulation.</text>
</comment>
<evidence type="ECO:0000256" key="2">
    <source>
        <dbReference type="ARBA" id="ARBA00022884"/>
    </source>
</evidence>
<proteinExistence type="inferred from homology"/>
<comment type="similarity">
    <text evidence="3">Belongs to the KhpA RNA-binding protein family.</text>
</comment>
<dbReference type="Pfam" id="PF13083">
    <property type="entry name" value="KH_KhpA-B"/>
    <property type="match status" value="1"/>
</dbReference>
<dbReference type="InterPro" id="IPR020627">
    <property type="entry name" value="KhpA"/>
</dbReference>
<dbReference type="Proteomes" id="UP000229385">
    <property type="component" value="Unassembled WGS sequence"/>
</dbReference>
<keyword evidence="2 3" id="KW-0694">RNA-binding</keyword>
<keyword evidence="3" id="KW-0143">Chaperone</keyword>
<dbReference type="AlphaFoldDB" id="A0A2M7XBC8"/>
<name>A0A2M7XBC8_9BACT</name>
<dbReference type="InterPro" id="IPR009019">
    <property type="entry name" value="KH_sf_prok-type"/>
</dbReference>
<gene>
    <name evidence="3" type="primary">khpA</name>
    <name evidence="4" type="ORF">CO174_04510</name>
</gene>
<keyword evidence="1 3" id="KW-0963">Cytoplasm</keyword>
<dbReference type="PANTHER" id="PTHR34654">
    <property type="entry name" value="UPF0109 PROTEIN SCO5592"/>
    <property type="match status" value="1"/>
</dbReference>
<comment type="subunit">
    <text evidence="3">Forms a complex with KhpB.</text>
</comment>
<comment type="subcellular location">
    <subcellularLocation>
        <location evidence="3">Cytoplasm</location>
    </subcellularLocation>
</comment>
<dbReference type="GO" id="GO:0071555">
    <property type="term" value="P:cell wall organization"/>
    <property type="evidence" value="ECO:0007669"/>
    <property type="project" value="UniProtKB-KW"/>
</dbReference>
<keyword evidence="3" id="KW-0961">Cell wall biogenesis/degradation</keyword>
<evidence type="ECO:0000313" key="5">
    <source>
        <dbReference type="Proteomes" id="UP000229385"/>
    </source>
</evidence>
<dbReference type="GO" id="GO:0009252">
    <property type="term" value="P:peptidoglycan biosynthetic process"/>
    <property type="evidence" value="ECO:0007669"/>
    <property type="project" value="UniProtKB-UniRule"/>
</dbReference>
<dbReference type="CDD" id="cd22533">
    <property type="entry name" value="KH-II_YlqC-like"/>
    <property type="match status" value="1"/>
</dbReference>
<sequence>MQKGASMSAAEAVSSSLDPVVSWLEQTIRQLVDHPEQVVITPIGRGRNIVLEVRVPDVDVRKVIGRKGRYADAIRDLLEAMGGKRRKNYILEIIENY</sequence>
<dbReference type="SUPFAM" id="SSF54814">
    <property type="entry name" value="Prokaryotic type KH domain (KH-domain type II)"/>
    <property type="match status" value="1"/>
</dbReference>
<dbReference type="EMBL" id="PFWU01000047">
    <property type="protein sequence ID" value="PJA45198.1"/>
    <property type="molecule type" value="Genomic_DNA"/>
</dbReference>
<dbReference type="HAMAP" id="MF_00088">
    <property type="entry name" value="KhpA"/>
    <property type="match status" value="1"/>
</dbReference>
<reference evidence="5" key="1">
    <citation type="submission" date="2017-09" db="EMBL/GenBank/DDBJ databases">
        <title>Depth-based differentiation of microbial function through sediment-hosted aquifers and enrichment of novel symbionts in the deep terrestrial subsurface.</title>
        <authorList>
            <person name="Probst A.J."/>
            <person name="Ladd B."/>
            <person name="Jarett J.K."/>
            <person name="Geller-Mcgrath D.E."/>
            <person name="Sieber C.M.K."/>
            <person name="Emerson J.B."/>
            <person name="Anantharaman K."/>
            <person name="Thomas B.C."/>
            <person name="Malmstrom R."/>
            <person name="Stieglmeier M."/>
            <person name="Klingl A."/>
            <person name="Woyke T."/>
            <person name="Ryan C.M."/>
            <person name="Banfield J.F."/>
        </authorList>
    </citation>
    <scope>NUCLEOTIDE SEQUENCE [LARGE SCALE GENOMIC DNA]</scope>
</reference>
<dbReference type="GO" id="GO:0005737">
    <property type="term" value="C:cytoplasm"/>
    <property type="evidence" value="ECO:0007669"/>
    <property type="project" value="UniProtKB-SubCell"/>
</dbReference>
<evidence type="ECO:0000313" key="4">
    <source>
        <dbReference type="EMBL" id="PJA45198.1"/>
    </source>
</evidence>
<dbReference type="PANTHER" id="PTHR34654:SF1">
    <property type="entry name" value="RNA-BINDING PROTEIN KHPA"/>
    <property type="match status" value="1"/>
</dbReference>
<keyword evidence="3" id="KW-0133">Cell shape</keyword>